<evidence type="ECO:0000256" key="1">
    <source>
        <dbReference type="PROSITE-ProRule" id="PRU00023"/>
    </source>
</evidence>
<dbReference type="SUPFAM" id="SSF48403">
    <property type="entry name" value="Ankyrin repeat"/>
    <property type="match status" value="1"/>
</dbReference>
<evidence type="ECO:0000313" key="4">
    <source>
        <dbReference type="EMBL" id="KAJ5373388.1"/>
    </source>
</evidence>
<dbReference type="InterPro" id="IPR002110">
    <property type="entry name" value="Ankyrin_rpt"/>
</dbReference>
<dbReference type="EMBL" id="JAPZBT010000002">
    <property type="protein sequence ID" value="KAJ5373388.1"/>
    <property type="molecule type" value="Genomic_DNA"/>
</dbReference>
<dbReference type="Gene3D" id="1.25.40.20">
    <property type="entry name" value="Ankyrin repeat-containing domain"/>
    <property type="match status" value="1"/>
</dbReference>
<feature type="repeat" description="ANK" evidence="1">
    <location>
        <begin position="195"/>
        <end position="227"/>
    </location>
</feature>
<feature type="compositionally biased region" description="Basic and acidic residues" evidence="2">
    <location>
        <begin position="1"/>
        <end position="13"/>
    </location>
</feature>
<dbReference type="GO" id="GO:0003700">
    <property type="term" value="F:DNA-binding transcription factor activity"/>
    <property type="evidence" value="ECO:0007669"/>
    <property type="project" value="InterPro"/>
</dbReference>
<dbReference type="PROSITE" id="PS00036">
    <property type="entry name" value="BZIP_BASIC"/>
    <property type="match status" value="1"/>
</dbReference>
<feature type="domain" description="BZIP" evidence="3">
    <location>
        <begin position="12"/>
        <end position="26"/>
    </location>
</feature>
<sequence length="232" mass="25221">MEVRKKSTLEHRRAQNRLAQRRFRQRQSQQKANADQPQQTQTLEPPIATTDDPSDIFNFSSRTRSTHSPVKSPPGFGVNCLQGGANGLIGIQNFISMDDLMNSSLSSLLADPSPGISNTDSAKHTLFGSDRDSIHKHPGSLASTVGSSSTHRTTSDIFDTNFLSKPLIDDSTPASARSVSTLPPGTAKAHDADSGWLSALHIAAQKGHHRIMRVLLQQNIDCDEMDSDGLRP</sequence>
<name>A0A9W9V919_9EURO</name>
<dbReference type="SMART" id="SM00248">
    <property type="entry name" value="ANK"/>
    <property type="match status" value="1"/>
</dbReference>
<feature type="compositionally biased region" description="Polar residues" evidence="2">
    <location>
        <begin position="33"/>
        <end position="43"/>
    </location>
</feature>
<organism evidence="4 5">
    <name type="scientific">Penicillium concentricum</name>
    <dbReference type="NCBI Taxonomy" id="293559"/>
    <lineage>
        <taxon>Eukaryota</taxon>
        <taxon>Fungi</taxon>
        <taxon>Dikarya</taxon>
        <taxon>Ascomycota</taxon>
        <taxon>Pezizomycotina</taxon>
        <taxon>Eurotiomycetes</taxon>
        <taxon>Eurotiomycetidae</taxon>
        <taxon>Eurotiales</taxon>
        <taxon>Aspergillaceae</taxon>
        <taxon>Penicillium</taxon>
    </lineage>
</organism>
<keyword evidence="1" id="KW-0040">ANK repeat</keyword>
<reference evidence="4" key="2">
    <citation type="journal article" date="2023" name="IMA Fungus">
        <title>Comparative genomic study of the Penicillium genus elucidates a diverse pangenome and 15 lateral gene transfer events.</title>
        <authorList>
            <person name="Petersen C."/>
            <person name="Sorensen T."/>
            <person name="Nielsen M.R."/>
            <person name="Sondergaard T.E."/>
            <person name="Sorensen J.L."/>
            <person name="Fitzpatrick D.A."/>
            <person name="Frisvad J.C."/>
            <person name="Nielsen K.L."/>
        </authorList>
    </citation>
    <scope>NUCLEOTIDE SEQUENCE</scope>
    <source>
        <strain evidence="4">IBT 3081</strain>
    </source>
</reference>
<comment type="caution">
    <text evidence="4">The sequence shown here is derived from an EMBL/GenBank/DDBJ whole genome shotgun (WGS) entry which is preliminary data.</text>
</comment>
<evidence type="ECO:0000256" key="2">
    <source>
        <dbReference type="SAM" id="MobiDB-lite"/>
    </source>
</evidence>
<dbReference type="OrthoDB" id="366390at2759"/>
<protein>
    <recommendedName>
        <fullName evidence="3">BZIP domain-containing protein</fullName>
    </recommendedName>
</protein>
<dbReference type="AlphaFoldDB" id="A0A9W9V919"/>
<dbReference type="Proteomes" id="UP001147752">
    <property type="component" value="Unassembled WGS sequence"/>
</dbReference>
<feature type="compositionally biased region" description="Polar residues" evidence="2">
    <location>
        <begin position="57"/>
        <end position="69"/>
    </location>
</feature>
<keyword evidence="5" id="KW-1185">Reference proteome</keyword>
<dbReference type="Pfam" id="PF00023">
    <property type="entry name" value="Ank"/>
    <property type="match status" value="1"/>
</dbReference>
<gene>
    <name evidence="4" type="ORF">N7517_005394</name>
</gene>
<dbReference type="InterPro" id="IPR004827">
    <property type="entry name" value="bZIP"/>
</dbReference>
<proteinExistence type="predicted"/>
<accession>A0A9W9V919</accession>
<feature type="region of interest" description="Disordered" evidence="2">
    <location>
        <begin position="1"/>
        <end position="73"/>
    </location>
</feature>
<evidence type="ECO:0000313" key="5">
    <source>
        <dbReference type="Proteomes" id="UP001147752"/>
    </source>
</evidence>
<dbReference type="PROSITE" id="PS50088">
    <property type="entry name" value="ANK_REPEAT"/>
    <property type="match status" value="1"/>
</dbReference>
<dbReference type="PROSITE" id="PS50297">
    <property type="entry name" value="ANK_REP_REGION"/>
    <property type="match status" value="1"/>
</dbReference>
<evidence type="ECO:0000259" key="3">
    <source>
        <dbReference type="PROSITE" id="PS00036"/>
    </source>
</evidence>
<dbReference type="GeneID" id="81462307"/>
<dbReference type="RefSeq" id="XP_056579374.1">
    <property type="nucleotide sequence ID" value="XM_056723124.1"/>
</dbReference>
<reference evidence="4" key="1">
    <citation type="submission" date="2022-12" db="EMBL/GenBank/DDBJ databases">
        <authorList>
            <person name="Petersen C."/>
        </authorList>
    </citation>
    <scope>NUCLEOTIDE SEQUENCE</scope>
    <source>
        <strain evidence="4">IBT 3081</strain>
    </source>
</reference>
<dbReference type="InterPro" id="IPR036770">
    <property type="entry name" value="Ankyrin_rpt-contain_sf"/>
</dbReference>